<keyword evidence="2" id="KW-1185">Reference proteome</keyword>
<dbReference type="Proteomes" id="UP000245380">
    <property type="component" value="Unassembled WGS sequence"/>
</dbReference>
<evidence type="ECO:0000313" key="2">
    <source>
        <dbReference type="Proteomes" id="UP000245380"/>
    </source>
</evidence>
<proteinExistence type="predicted"/>
<gene>
    <name evidence="1" type="ORF">BM613_12665</name>
</gene>
<dbReference type="RefSeq" id="WP_109431577.1">
    <property type="nucleotide sequence ID" value="NZ_MPDK01000032.1"/>
</dbReference>
<comment type="caution">
    <text evidence="1">The sequence shown here is derived from an EMBL/GenBank/DDBJ whole genome shotgun (WGS) entry which is preliminary data.</text>
</comment>
<accession>A0A2U3D5T4</accession>
<name>A0A2U3D5T4_SULT2</name>
<reference evidence="1 2" key="1">
    <citation type="submission" date="2016-11" db="EMBL/GenBank/DDBJ databases">
        <title>Comparative genomics of Acidibacillus ferroxidans species.</title>
        <authorList>
            <person name="Oliveira G."/>
            <person name="Nunes G."/>
            <person name="Oliveira R."/>
            <person name="Araujo F."/>
            <person name="Salim A."/>
            <person name="Scholte L."/>
            <person name="Morais D."/>
            <person name="Nancucheo I."/>
            <person name="Johnson D.B."/>
            <person name="Grail B."/>
            <person name="Bittencourt J."/>
            <person name="Valadares R."/>
        </authorList>
    </citation>
    <scope>NUCLEOTIDE SEQUENCE [LARGE SCALE GENOMIC DNA]</scope>
    <source>
        <strain evidence="1 2">Y002</strain>
    </source>
</reference>
<evidence type="ECO:0000313" key="1">
    <source>
        <dbReference type="EMBL" id="PWI56627.1"/>
    </source>
</evidence>
<dbReference type="EMBL" id="MPDK01000032">
    <property type="protein sequence ID" value="PWI56627.1"/>
    <property type="molecule type" value="Genomic_DNA"/>
</dbReference>
<dbReference type="AlphaFoldDB" id="A0A2U3D5T4"/>
<sequence length="61" mass="7094">MSLYHTEYWQQVIEESITHATAQGYLRPCVVCGNPFFFRTKEAEICSFCEEEMSKESLHAS</sequence>
<organism evidence="1 2">
    <name type="scientific">Sulfoacidibacillus thermotolerans</name>
    <name type="common">Acidibacillus sulfuroxidans</name>
    <dbReference type="NCBI Taxonomy" id="1765684"/>
    <lineage>
        <taxon>Bacteria</taxon>
        <taxon>Bacillati</taxon>
        <taxon>Bacillota</taxon>
        <taxon>Bacilli</taxon>
        <taxon>Bacillales</taxon>
        <taxon>Alicyclobacillaceae</taxon>
        <taxon>Sulfoacidibacillus</taxon>
    </lineage>
</organism>
<protein>
    <submittedName>
        <fullName evidence="1">Uncharacterized protein</fullName>
    </submittedName>
</protein>